<dbReference type="Pfam" id="PF00078">
    <property type="entry name" value="RVT_1"/>
    <property type="match status" value="1"/>
</dbReference>
<dbReference type="InterPro" id="IPR000477">
    <property type="entry name" value="RT_dom"/>
</dbReference>
<dbReference type="InterPro" id="IPR043502">
    <property type="entry name" value="DNA/RNA_pol_sf"/>
</dbReference>
<keyword evidence="4" id="KW-1185">Reference proteome</keyword>
<dbReference type="Gene3D" id="3.30.70.270">
    <property type="match status" value="2"/>
</dbReference>
<organism evidence="3 4">
    <name type="scientific">Phytophthora rubi</name>
    <dbReference type="NCBI Taxonomy" id="129364"/>
    <lineage>
        <taxon>Eukaryota</taxon>
        <taxon>Sar</taxon>
        <taxon>Stramenopiles</taxon>
        <taxon>Oomycota</taxon>
        <taxon>Peronosporomycetes</taxon>
        <taxon>Peronosporales</taxon>
        <taxon>Peronosporaceae</taxon>
        <taxon>Phytophthora</taxon>
    </lineage>
</organism>
<feature type="compositionally biased region" description="Basic and acidic residues" evidence="1">
    <location>
        <begin position="203"/>
        <end position="223"/>
    </location>
</feature>
<dbReference type="InterPro" id="IPR043128">
    <property type="entry name" value="Rev_trsase/Diguanyl_cyclase"/>
</dbReference>
<gene>
    <name evidence="3" type="ORF">PR003_g2362</name>
</gene>
<dbReference type="Gene3D" id="3.10.10.10">
    <property type="entry name" value="HIV Type 1 Reverse Transcriptase, subunit A, domain 1"/>
    <property type="match status" value="1"/>
</dbReference>
<comment type="caution">
    <text evidence="3">The sequence shown here is derived from an EMBL/GenBank/DDBJ whole genome shotgun (WGS) entry which is preliminary data.</text>
</comment>
<dbReference type="AlphaFoldDB" id="A0A6A4G5Z8"/>
<dbReference type="PANTHER" id="PTHR33064:SF37">
    <property type="entry name" value="RIBONUCLEASE H"/>
    <property type="match status" value="1"/>
</dbReference>
<dbReference type="Pfam" id="PF17919">
    <property type="entry name" value="RT_RNaseH_2"/>
    <property type="match status" value="1"/>
</dbReference>
<feature type="domain" description="Reverse transcriptase" evidence="2">
    <location>
        <begin position="544"/>
        <end position="725"/>
    </location>
</feature>
<dbReference type="EMBL" id="QXFT01000074">
    <property type="protein sequence ID" value="KAE9356319.1"/>
    <property type="molecule type" value="Genomic_DNA"/>
</dbReference>
<dbReference type="InterPro" id="IPR041577">
    <property type="entry name" value="RT_RNaseH_2"/>
</dbReference>
<dbReference type="PANTHER" id="PTHR33064">
    <property type="entry name" value="POL PROTEIN"/>
    <property type="match status" value="1"/>
</dbReference>
<dbReference type="SUPFAM" id="SSF56672">
    <property type="entry name" value="DNA/RNA polymerases"/>
    <property type="match status" value="1"/>
</dbReference>
<proteinExistence type="predicted"/>
<evidence type="ECO:0000313" key="3">
    <source>
        <dbReference type="EMBL" id="KAE9356319.1"/>
    </source>
</evidence>
<reference evidence="3 4" key="1">
    <citation type="submission" date="2018-08" db="EMBL/GenBank/DDBJ databases">
        <title>Genomic investigation of the strawberry pathogen Phytophthora fragariae indicates pathogenicity is determined by transcriptional variation in three key races.</title>
        <authorList>
            <person name="Adams T.M."/>
            <person name="Armitage A.D."/>
            <person name="Sobczyk M.K."/>
            <person name="Bates H.J."/>
            <person name="Dunwell J.M."/>
            <person name="Nellist C.F."/>
            <person name="Harrison R.J."/>
        </authorList>
    </citation>
    <scope>NUCLEOTIDE SEQUENCE [LARGE SCALE GENOMIC DNA]</scope>
    <source>
        <strain evidence="3 4">SCRP333</strain>
    </source>
</reference>
<feature type="region of interest" description="Disordered" evidence="1">
    <location>
        <begin position="196"/>
        <end position="266"/>
    </location>
</feature>
<accession>A0A6A4G5Z8</accession>
<dbReference type="InterPro" id="IPR051320">
    <property type="entry name" value="Viral_Replic_Matur_Polypro"/>
</dbReference>
<name>A0A6A4G5Z8_9STRA</name>
<dbReference type="Proteomes" id="UP000434957">
    <property type="component" value="Unassembled WGS sequence"/>
</dbReference>
<sequence length="883" mass="99245">MEWEDHGTRAGTVPLFAPPLPPKITSISHEFLASWKIKRREYEPEMRARCRISGENYDNVTTTIKEATVGVTEGVLVEEIEQIIDSVKNKALPDIKALFKSKMRLNMTESDVYARILDYFNEFGKIMRANGLTGCFGGSDGAREKCKRLIASLHPAALKAEVKQCVRFTHKSAASDPTLLFDQIVEKATEPERQYQRLKVKKRDQSENKKEKFKAKSEPSVEMKKKRLFGSNSSRPPAPDAAPTKLSTKPKTPSGAKSPPSPCPKCQQMHWLRGCPKATDAEKETLRKKLREANQAKRARLKRLGECLPVPGRKVTLNGVLELPYCPDSGSDYTVICRRHWEQLRTMDPSVVAEDLETPVMNQAFGSNWISANKKTKLHLLIHTAAGPVEPMNDVEKLVVEADDDEFIVGNDLLNVLGIDVDRQLEMLADRGDDETSGDSISLEADDPPVTASEFSDDDIFSAVEGLIARAVEKGFPLDKVEQLRTIVHAYDVWRLELRADPPANVPPLEVRLQDGARPTKCKPRKYPPHIRQFLRDFNSRLVELGLVYENPDSRWASPVLPVKKSADIMDLRQTTDYRGPNAVTETMAAVMPILSLVVENASGMEHFGLFDFLKEFWRLPLAEICQEFLSYMTDEKIFTPRRVPQGCSDAAIYFQKTMENCFASLLYEHLLIWIDDLLLYAADIDTYLVKLAELFSLLNQFGLKLSAKKTSLYQTQTKWCGKVIDGQGIRHDPERIKSLRALPYPRTAGELQQFVCAINWMRSSIIDFARLVDPLQHKLDNALASTKRTRRVAAGIGIALNADERRAFDQVKDALANAAVLNFPDDEATTCLFTDASDMGYAIIVTQVKDFDPKIPATEAATSADSLLKWNVHRQSTQLDCC</sequence>
<protein>
    <recommendedName>
        <fullName evidence="2">Reverse transcriptase domain-containing protein</fullName>
    </recommendedName>
</protein>
<evidence type="ECO:0000313" key="4">
    <source>
        <dbReference type="Proteomes" id="UP000434957"/>
    </source>
</evidence>
<evidence type="ECO:0000256" key="1">
    <source>
        <dbReference type="SAM" id="MobiDB-lite"/>
    </source>
</evidence>
<evidence type="ECO:0000259" key="2">
    <source>
        <dbReference type="PROSITE" id="PS50878"/>
    </source>
</evidence>
<dbReference type="PROSITE" id="PS50878">
    <property type="entry name" value="RT_POL"/>
    <property type="match status" value="1"/>
</dbReference>